<dbReference type="OrthoDB" id="9810841at2"/>
<dbReference type="GO" id="GO:0005886">
    <property type="term" value="C:plasma membrane"/>
    <property type="evidence" value="ECO:0007669"/>
    <property type="project" value="UniProtKB-SubCell"/>
</dbReference>
<dbReference type="AlphaFoldDB" id="A0A2G1QLM8"/>
<keyword evidence="11 13" id="KW-0472">Membrane</keyword>
<evidence type="ECO:0000256" key="3">
    <source>
        <dbReference type="ARBA" id="ARBA00012943"/>
    </source>
</evidence>
<evidence type="ECO:0000256" key="5">
    <source>
        <dbReference type="ARBA" id="ARBA00022519"/>
    </source>
</evidence>
<keyword evidence="6 13" id="KW-0812">Transmembrane</keyword>
<dbReference type="GO" id="GO:0006740">
    <property type="term" value="P:NADPH regeneration"/>
    <property type="evidence" value="ECO:0007669"/>
    <property type="project" value="TreeGrafter"/>
</dbReference>
<dbReference type="GO" id="GO:0008750">
    <property type="term" value="F:proton-translocating NAD(P)+ transhydrogenase activity"/>
    <property type="evidence" value="ECO:0007669"/>
    <property type="project" value="UniProtKB-EC"/>
</dbReference>
<protein>
    <recommendedName>
        <fullName evidence="3">proton-translocating NAD(P)(+) transhydrogenase</fullName>
        <ecNumber evidence="3">7.1.1.1</ecNumber>
    </recommendedName>
</protein>
<dbReference type="GO" id="GO:0050661">
    <property type="term" value="F:NADP binding"/>
    <property type="evidence" value="ECO:0007669"/>
    <property type="project" value="TreeGrafter"/>
</dbReference>
<dbReference type="EC" id="7.1.1.1" evidence="3"/>
<comment type="caution">
    <text evidence="15">The sequence shown here is derived from an EMBL/GenBank/DDBJ whole genome shotgun (WGS) entry which is preliminary data.</text>
</comment>
<comment type="subcellular location">
    <subcellularLocation>
        <location evidence="2">Cell inner membrane</location>
        <topology evidence="2">Multi-pass membrane protein</topology>
    </subcellularLocation>
</comment>
<keyword evidence="4" id="KW-1003">Cell membrane</keyword>
<evidence type="ECO:0000256" key="7">
    <source>
        <dbReference type="ARBA" id="ARBA00022857"/>
    </source>
</evidence>
<dbReference type="Proteomes" id="UP000221168">
    <property type="component" value="Unassembled WGS sequence"/>
</dbReference>
<keyword evidence="7" id="KW-0521">NADP</keyword>
<sequence length="142" mass="14741">MAADKLNDSLDALEQAVSAVRQAVTSYQVDVKNGVADAAAAAHGAASGIDPFIFQFSIFVLAIFVGYYVVWSVTPALHTPLMAVTNAISSVIVVGALLAVGISASGLATGFGFIALVLASVNIFGGFLVTQRMLAMYKKKEK</sequence>
<keyword evidence="9 13" id="KW-1133">Transmembrane helix</keyword>
<organism evidence="15 16">
    <name type="scientific">Zhengella mangrovi</name>
    <dbReference type="NCBI Taxonomy" id="1982044"/>
    <lineage>
        <taxon>Bacteria</taxon>
        <taxon>Pseudomonadati</taxon>
        <taxon>Pseudomonadota</taxon>
        <taxon>Alphaproteobacteria</taxon>
        <taxon>Hyphomicrobiales</taxon>
        <taxon>Notoacmeibacteraceae</taxon>
        <taxon>Zhengella</taxon>
    </lineage>
</organism>
<feature type="transmembrane region" description="Helical" evidence="13">
    <location>
        <begin position="83"/>
        <end position="104"/>
    </location>
</feature>
<feature type="transmembrane region" description="Helical" evidence="13">
    <location>
        <begin position="52"/>
        <end position="71"/>
    </location>
</feature>
<dbReference type="EMBL" id="PDVP01000008">
    <property type="protein sequence ID" value="PHP66437.1"/>
    <property type="molecule type" value="Genomic_DNA"/>
</dbReference>
<dbReference type="Pfam" id="PF12769">
    <property type="entry name" value="PNTB_4TM"/>
    <property type="match status" value="1"/>
</dbReference>
<name>A0A2G1QLM8_9HYPH</name>
<dbReference type="RefSeq" id="WP_099307017.1">
    <property type="nucleotide sequence ID" value="NZ_PDVP01000008.1"/>
</dbReference>
<evidence type="ECO:0000256" key="13">
    <source>
        <dbReference type="SAM" id="Phobius"/>
    </source>
</evidence>
<evidence type="ECO:0000256" key="12">
    <source>
        <dbReference type="ARBA" id="ARBA00048202"/>
    </source>
</evidence>
<dbReference type="PANTHER" id="PTHR10160:SF19">
    <property type="entry name" value="PROTON-TRANSLOCATING NAD(P)(+) TRANSHYDROGENASE"/>
    <property type="match status" value="1"/>
</dbReference>
<evidence type="ECO:0000256" key="9">
    <source>
        <dbReference type="ARBA" id="ARBA00022989"/>
    </source>
</evidence>
<dbReference type="InterPro" id="IPR024605">
    <property type="entry name" value="NADP_transhyd_a_C"/>
</dbReference>
<evidence type="ECO:0000256" key="6">
    <source>
        <dbReference type="ARBA" id="ARBA00022692"/>
    </source>
</evidence>
<feature type="domain" description="NAD(P) transhydrogenase alpha subunit C-terminal" evidence="14">
    <location>
        <begin position="55"/>
        <end position="139"/>
    </location>
</feature>
<proteinExistence type="predicted"/>
<evidence type="ECO:0000259" key="14">
    <source>
        <dbReference type="Pfam" id="PF12769"/>
    </source>
</evidence>
<keyword evidence="16" id="KW-1185">Reference proteome</keyword>
<feature type="transmembrane region" description="Helical" evidence="13">
    <location>
        <begin position="110"/>
        <end position="130"/>
    </location>
</feature>
<evidence type="ECO:0000256" key="4">
    <source>
        <dbReference type="ARBA" id="ARBA00022475"/>
    </source>
</evidence>
<evidence type="ECO:0000313" key="16">
    <source>
        <dbReference type="Proteomes" id="UP000221168"/>
    </source>
</evidence>
<evidence type="ECO:0000256" key="8">
    <source>
        <dbReference type="ARBA" id="ARBA00022967"/>
    </source>
</evidence>
<evidence type="ECO:0000313" key="15">
    <source>
        <dbReference type="EMBL" id="PHP66437.1"/>
    </source>
</evidence>
<accession>A0A2G1QLM8</accession>
<evidence type="ECO:0000256" key="1">
    <source>
        <dbReference type="ARBA" id="ARBA00003943"/>
    </source>
</evidence>
<comment type="function">
    <text evidence="1">The transhydrogenation between NADH and NADP is coupled to respiration and ATP hydrolysis and functions as a proton pump across the membrane.</text>
</comment>
<keyword evidence="8" id="KW-1278">Translocase</keyword>
<reference evidence="15 16" key="1">
    <citation type="submission" date="2017-10" db="EMBL/GenBank/DDBJ databases">
        <title>Sedimentibacterium mangrovi gen. nov., sp. nov., a novel member of family Phyllobacteriacea isolated from mangrove sediment.</title>
        <authorList>
            <person name="Liao H."/>
            <person name="Tian Y."/>
        </authorList>
    </citation>
    <scope>NUCLEOTIDE SEQUENCE [LARGE SCALE GENOMIC DNA]</scope>
    <source>
        <strain evidence="15 16">X9-2-2</strain>
    </source>
</reference>
<evidence type="ECO:0000256" key="2">
    <source>
        <dbReference type="ARBA" id="ARBA00004429"/>
    </source>
</evidence>
<comment type="catalytic activity">
    <reaction evidence="12">
        <text>NAD(+) + NADPH + H(+)(in) = NADH + NADP(+) + H(+)(out)</text>
        <dbReference type="Rhea" id="RHEA:47992"/>
        <dbReference type="ChEBI" id="CHEBI:15378"/>
        <dbReference type="ChEBI" id="CHEBI:57540"/>
        <dbReference type="ChEBI" id="CHEBI:57783"/>
        <dbReference type="ChEBI" id="CHEBI:57945"/>
        <dbReference type="ChEBI" id="CHEBI:58349"/>
        <dbReference type="EC" id="7.1.1.1"/>
    </reaction>
</comment>
<keyword evidence="5" id="KW-0997">Cell inner membrane</keyword>
<keyword evidence="10" id="KW-0520">NAD</keyword>
<dbReference type="PANTHER" id="PTHR10160">
    <property type="entry name" value="NAD(P) TRANSHYDROGENASE"/>
    <property type="match status" value="1"/>
</dbReference>
<gene>
    <name evidence="15" type="ORF">CSC94_14220</name>
</gene>
<evidence type="ECO:0000256" key="11">
    <source>
        <dbReference type="ARBA" id="ARBA00023136"/>
    </source>
</evidence>
<evidence type="ECO:0000256" key="10">
    <source>
        <dbReference type="ARBA" id="ARBA00023027"/>
    </source>
</evidence>